<name>A0A8J9YEZ9_9NEOP</name>
<evidence type="ECO:0000256" key="1">
    <source>
        <dbReference type="SAM" id="Coils"/>
    </source>
</evidence>
<feature type="compositionally biased region" description="Polar residues" evidence="2">
    <location>
        <begin position="225"/>
        <end position="234"/>
    </location>
</feature>
<feature type="compositionally biased region" description="Polar residues" evidence="2">
    <location>
        <begin position="36"/>
        <end position="51"/>
    </location>
</feature>
<feature type="compositionally biased region" description="Polar residues" evidence="2">
    <location>
        <begin position="168"/>
        <end position="179"/>
    </location>
</feature>
<feature type="region of interest" description="Disordered" evidence="2">
    <location>
        <begin position="255"/>
        <end position="294"/>
    </location>
</feature>
<feature type="coiled-coil region" evidence="1">
    <location>
        <begin position="900"/>
        <end position="927"/>
    </location>
</feature>
<gene>
    <name evidence="3" type="ORF">BINO364_LOCUS14988</name>
</gene>
<feature type="compositionally biased region" description="Basic and acidic residues" evidence="2">
    <location>
        <begin position="26"/>
        <end position="35"/>
    </location>
</feature>
<accession>A0A8J9YEZ9</accession>
<feature type="region of interest" description="Disordered" evidence="2">
    <location>
        <begin position="471"/>
        <end position="503"/>
    </location>
</feature>
<feature type="non-terminal residue" evidence="3">
    <location>
        <position position="1459"/>
    </location>
</feature>
<feature type="region of interest" description="Disordered" evidence="2">
    <location>
        <begin position="213"/>
        <end position="234"/>
    </location>
</feature>
<feature type="compositionally biased region" description="Basic and acidic residues" evidence="2">
    <location>
        <begin position="1157"/>
        <end position="1166"/>
    </location>
</feature>
<feature type="region of interest" description="Disordered" evidence="2">
    <location>
        <begin position="24"/>
        <end position="179"/>
    </location>
</feature>
<organism evidence="3 4">
    <name type="scientific">Brenthis ino</name>
    <name type="common">lesser marbled fritillary</name>
    <dbReference type="NCBI Taxonomy" id="405034"/>
    <lineage>
        <taxon>Eukaryota</taxon>
        <taxon>Metazoa</taxon>
        <taxon>Ecdysozoa</taxon>
        <taxon>Arthropoda</taxon>
        <taxon>Hexapoda</taxon>
        <taxon>Insecta</taxon>
        <taxon>Pterygota</taxon>
        <taxon>Neoptera</taxon>
        <taxon>Endopterygota</taxon>
        <taxon>Lepidoptera</taxon>
        <taxon>Glossata</taxon>
        <taxon>Ditrysia</taxon>
        <taxon>Papilionoidea</taxon>
        <taxon>Nymphalidae</taxon>
        <taxon>Heliconiinae</taxon>
        <taxon>Argynnini</taxon>
        <taxon>Brenthis</taxon>
    </lineage>
</organism>
<evidence type="ECO:0000313" key="4">
    <source>
        <dbReference type="Proteomes" id="UP000838878"/>
    </source>
</evidence>
<feature type="compositionally biased region" description="Basic residues" evidence="2">
    <location>
        <begin position="1202"/>
        <end position="1213"/>
    </location>
</feature>
<feature type="compositionally biased region" description="Basic and acidic residues" evidence="2">
    <location>
        <begin position="102"/>
        <end position="146"/>
    </location>
</feature>
<feature type="region of interest" description="Disordered" evidence="2">
    <location>
        <begin position="581"/>
        <end position="648"/>
    </location>
</feature>
<feature type="compositionally biased region" description="Basic and acidic residues" evidence="2">
    <location>
        <begin position="538"/>
        <end position="553"/>
    </location>
</feature>
<evidence type="ECO:0008006" key="5">
    <source>
        <dbReference type="Google" id="ProtNLM"/>
    </source>
</evidence>
<evidence type="ECO:0000313" key="3">
    <source>
        <dbReference type="EMBL" id="CAH0729954.1"/>
    </source>
</evidence>
<feature type="region of interest" description="Disordered" evidence="2">
    <location>
        <begin position="1052"/>
        <end position="1235"/>
    </location>
</feature>
<dbReference type="Proteomes" id="UP000838878">
    <property type="component" value="Chromosome 8"/>
</dbReference>
<proteinExistence type="predicted"/>
<feature type="region of interest" description="Disordered" evidence="2">
    <location>
        <begin position="331"/>
        <end position="440"/>
    </location>
</feature>
<sequence length="1459" mass="161920">MQIQRLLGSGFSLMERLTVTKTRNRRSIEAPHARNETLQQSSKISPKNNINFGFKSSPIRSLSTKSPEKRRSSEGARPSCIPLSKRNPEKSTRNSTSPTKQETVKETTSKVDNTKSKLEPPRGRSLRRSPEKVKSDLGNSRKDKVQRAQKVSESLKENYHNSKKRLTSLDNSSKSENATTSLPSKIILNVSVNTNSTVDAHVGNLSNLKNSSKMSTLHETRPHATATTSSRLSQEMDSLAALTKQTLDRVNKLSNNLNSNKSHVTVPDPPRYDSLFTPTSEQKNNSHTYNYGLTNDGPIVNRGVTERLKDIDTAAQRLIDFEKQSAIFSDLNNDSSSQNRRAEASSTCHHTPVSILKRKSIHEENNITNPPNHSITSPPVTFSPSVIESRNSRTDNRKRQGILKKRRSLDESQVARRRSCSPEVSFADDDSPDTCKPILKNRRSSLEDVVRNRSPDGQIQGILKRKMSREEDHLNDDVSHGSPEPQGILKRKSNSSSSSSTTSSHVSIAQAVLLAAAGGAEIVEEDKETVRPILKKKSFSEERPSPDILHPETPKPILKKKTSEFDDHDFDLPKKPILKSSRKLCGDEGHTSSFDLSEDDRSSRRSSLLRSRASDYSGSECEAPVKPILKQRGSSLTRERSQSPRPRLSFCADNDVNISATNFSSDANDLLAAGPRRVLNLASEPEENFPSAVIRRRNLRPKANPRSMSLVCDVNDELLSILNNRRLKVDENCENGHSDWARDKCEIDNNPKTFPSIASRIKNMEEALTKDNFLKDQPSTSKVRNRDKERYKTQPVTIDEMRSINYSLEPGQANFQAFGIAGCSFPNRPVESGAVLSAKGPYLGEPEKDPFADLEPLPFNSNLFHTNLPIINGVSKNAILKDDSFGEATFLDFEKICADSEAKQATLDEIEQEVNKVRVALEEDSRALDEEDCNQVEADNWSLNVSCDSGVYNRASSRDSGPHSGEELGLIESQEIHENHATNSSNDWSSPSIEQDLLKMERVRKSTENEVLQSLEENGSDEENINNSSGFALGLVKSNSVVARASMWQQLQQQAKGTPKPLIRHSRSKVKEGPSVTDRFKTQPIVMRSPDSTSPSNEISLAQSKSTANVLDRDEDDLDDDSPTERAQRMITPEVRGILKSGSTVVPSKPNTLAKGESSEGLKDEGIDSSSDDESSASSVSSSEKSCSSSDSSDAIPDPKPRRFQRKNNKLKSSRTDSDLTRLQDPFPRKIQLPGANELKERLTQAKNPDVKIPVLGKLGRKPSEEAKIEDDKTRYRRFVKKLDEPIQLAKLRRPVEKTPCVEEKPPILKISSINQAAKNKFFGLEPKKEKSVDELAAAVRKYIPVVSKSVSSHAMEIGGSGSDGESSGGREVRHINTRRQRFGGGVQRSATNADMPNRGGTIAERLAALQAAGANDWRARVCRLSPEREDSKAIERAKNRINVSTCMVFVYFLTLSIY</sequence>
<feature type="compositionally biased region" description="Acidic residues" evidence="2">
    <location>
        <begin position="1113"/>
        <end position="1122"/>
    </location>
</feature>
<evidence type="ECO:0000256" key="2">
    <source>
        <dbReference type="SAM" id="MobiDB-lite"/>
    </source>
</evidence>
<protein>
    <recommendedName>
        <fullName evidence="5">Supervillin</fullName>
    </recommendedName>
</protein>
<feature type="region of interest" description="Disordered" evidence="2">
    <location>
        <begin position="534"/>
        <end position="557"/>
    </location>
</feature>
<dbReference type="EMBL" id="OV170228">
    <property type="protein sequence ID" value="CAH0729954.1"/>
    <property type="molecule type" value="Genomic_DNA"/>
</dbReference>
<feature type="compositionally biased region" description="Low complexity" evidence="2">
    <location>
        <begin position="494"/>
        <end position="503"/>
    </location>
</feature>
<keyword evidence="4" id="KW-1185">Reference proteome</keyword>
<feature type="compositionally biased region" description="Polar residues" evidence="2">
    <location>
        <begin position="1090"/>
        <end position="1109"/>
    </location>
</feature>
<feature type="compositionally biased region" description="Polar residues" evidence="2">
    <location>
        <begin position="331"/>
        <end position="349"/>
    </location>
</feature>
<keyword evidence="1" id="KW-0175">Coiled coil</keyword>
<dbReference type="OrthoDB" id="28894at2759"/>
<feature type="compositionally biased region" description="Polar residues" evidence="2">
    <location>
        <begin position="1141"/>
        <end position="1151"/>
    </location>
</feature>
<reference evidence="3" key="1">
    <citation type="submission" date="2021-12" db="EMBL/GenBank/DDBJ databases">
        <authorList>
            <person name="Martin H S."/>
        </authorList>
    </citation>
    <scope>NUCLEOTIDE SEQUENCE</scope>
</reference>
<feature type="compositionally biased region" description="Polar residues" evidence="2">
    <location>
        <begin position="366"/>
        <end position="389"/>
    </location>
</feature>
<feature type="compositionally biased region" description="Low complexity" evidence="2">
    <location>
        <begin position="605"/>
        <end position="617"/>
    </location>
</feature>
<feature type="compositionally biased region" description="Polar residues" evidence="2">
    <location>
        <begin position="276"/>
        <end position="293"/>
    </location>
</feature>
<feature type="compositionally biased region" description="Low complexity" evidence="2">
    <location>
        <begin position="1176"/>
        <end position="1194"/>
    </location>
</feature>